<dbReference type="SMART" id="SM00387">
    <property type="entry name" value="HATPase_c"/>
    <property type="match status" value="1"/>
</dbReference>
<keyword evidence="4" id="KW-0808">Transferase</keyword>
<dbReference type="GO" id="GO:0030295">
    <property type="term" value="F:protein kinase activator activity"/>
    <property type="evidence" value="ECO:0007669"/>
    <property type="project" value="TreeGrafter"/>
</dbReference>
<gene>
    <name evidence="7" type="ORF">CCAX7_20250</name>
</gene>
<keyword evidence="5" id="KW-0418">Kinase</keyword>
<dbReference type="GO" id="GO:0000155">
    <property type="term" value="F:phosphorelay sensor kinase activity"/>
    <property type="evidence" value="ECO:0007669"/>
    <property type="project" value="InterPro"/>
</dbReference>
<keyword evidence="6" id="KW-0902">Two-component regulatory system</keyword>
<dbReference type="PROSITE" id="PS50109">
    <property type="entry name" value="HIS_KIN"/>
    <property type="match status" value="1"/>
</dbReference>
<dbReference type="InterPro" id="IPR036097">
    <property type="entry name" value="HisK_dim/P_sf"/>
</dbReference>
<dbReference type="InterPro" id="IPR005467">
    <property type="entry name" value="His_kinase_dom"/>
</dbReference>
<evidence type="ECO:0000256" key="4">
    <source>
        <dbReference type="ARBA" id="ARBA00022679"/>
    </source>
</evidence>
<dbReference type="PANTHER" id="PTHR42878">
    <property type="entry name" value="TWO-COMPONENT HISTIDINE KINASE"/>
    <property type="match status" value="1"/>
</dbReference>
<dbReference type="CDD" id="cd19410">
    <property type="entry name" value="HK9-like_sensor"/>
    <property type="match status" value="1"/>
</dbReference>
<name>A0A402D2I8_9BACT</name>
<dbReference type="PANTHER" id="PTHR42878:SF15">
    <property type="entry name" value="BACTERIOPHYTOCHROME"/>
    <property type="match status" value="1"/>
</dbReference>
<keyword evidence="3" id="KW-0597">Phosphoprotein</keyword>
<dbReference type="Proteomes" id="UP000287394">
    <property type="component" value="Chromosome"/>
</dbReference>
<dbReference type="SMART" id="SM00388">
    <property type="entry name" value="HisKA"/>
    <property type="match status" value="1"/>
</dbReference>
<organism evidence="7 8">
    <name type="scientific">Capsulimonas corticalis</name>
    <dbReference type="NCBI Taxonomy" id="2219043"/>
    <lineage>
        <taxon>Bacteria</taxon>
        <taxon>Bacillati</taxon>
        <taxon>Armatimonadota</taxon>
        <taxon>Armatimonadia</taxon>
        <taxon>Capsulimonadales</taxon>
        <taxon>Capsulimonadaceae</taxon>
        <taxon>Capsulimonas</taxon>
    </lineage>
</organism>
<evidence type="ECO:0000313" key="8">
    <source>
        <dbReference type="Proteomes" id="UP000287394"/>
    </source>
</evidence>
<protein>
    <recommendedName>
        <fullName evidence="2">histidine kinase</fullName>
        <ecNumber evidence="2">2.7.13.3</ecNumber>
    </recommendedName>
</protein>
<dbReference type="InterPro" id="IPR003661">
    <property type="entry name" value="HisK_dim/P_dom"/>
</dbReference>
<dbReference type="Gene3D" id="1.10.287.130">
    <property type="match status" value="1"/>
</dbReference>
<dbReference type="InterPro" id="IPR004358">
    <property type="entry name" value="Sig_transdc_His_kin-like_C"/>
</dbReference>
<reference evidence="7 8" key="1">
    <citation type="journal article" date="2019" name="Int. J. Syst. Evol. Microbiol.">
        <title>Capsulimonas corticalis gen. nov., sp. nov., an aerobic capsulated bacterium, of a novel bacterial order, Capsulimonadales ord. nov., of the class Armatimonadia of the phylum Armatimonadetes.</title>
        <authorList>
            <person name="Li J."/>
            <person name="Kudo C."/>
            <person name="Tonouchi A."/>
        </authorList>
    </citation>
    <scope>NUCLEOTIDE SEQUENCE [LARGE SCALE GENOMIC DNA]</scope>
    <source>
        <strain evidence="7 8">AX-7</strain>
    </source>
</reference>
<accession>A0A402D2I8</accession>
<dbReference type="InterPro" id="IPR003594">
    <property type="entry name" value="HATPase_dom"/>
</dbReference>
<evidence type="ECO:0000256" key="1">
    <source>
        <dbReference type="ARBA" id="ARBA00000085"/>
    </source>
</evidence>
<dbReference type="SUPFAM" id="SSF47384">
    <property type="entry name" value="Homodimeric domain of signal transducing histidine kinase"/>
    <property type="match status" value="1"/>
</dbReference>
<dbReference type="AlphaFoldDB" id="A0A402D2I8"/>
<evidence type="ECO:0000256" key="5">
    <source>
        <dbReference type="ARBA" id="ARBA00022777"/>
    </source>
</evidence>
<comment type="catalytic activity">
    <reaction evidence="1">
        <text>ATP + protein L-histidine = ADP + protein N-phospho-L-histidine.</text>
        <dbReference type="EC" id="2.7.13.3"/>
    </reaction>
</comment>
<keyword evidence="8" id="KW-1185">Reference proteome</keyword>
<dbReference type="Gene3D" id="3.30.565.10">
    <property type="entry name" value="Histidine kinase-like ATPase, C-terminal domain"/>
    <property type="match status" value="1"/>
</dbReference>
<dbReference type="Pfam" id="PF00512">
    <property type="entry name" value="HisKA"/>
    <property type="match status" value="1"/>
</dbReference>
<dbReference type="Pfam" id="PF02518">
    <property type="entry name" value="HATPase_c"/>
    <property type="match status" value="1"/>
</dbReference>
<dbReference type="RefSeq" id="WP_119323719.1">
    <property type="nucleotide sequence ID" value="NZ_AP025739.1"/>
</dbReference>
<evidence type="ECO:0000256" key="2">
    <source>
        <dbReference type="ARBA" id="ARBA00012438"/>
    </source>
</evidence>
<sequence length="473" mass="52612">MSSDTTPLRQASDKAATVSLALTLVVLAMIGLLSYTSTQRFLANDRDINHSFAVVDTTRSVLSDLKDAETGQRGFLLTNDPQYLAPYQSGTASLQQHIEQLRLLVKGDAAQERRLETLETLSAEKLAELRQTIELQQSSNSAAALAEVRSNRGKDLMDQIRATTREMLSEERSQLGARTRSAEIAGERALLWVGGGFCIALMLVAVATGYVNKYLAERRSAEREVRAANAELEQRVEERTALLQEANKELEAFSYSVSHDLRAPLRHISGFADLLQKKSADQLDASSQRYIKTIRESAAHAGNLVDDLLTFSRMGRAEMRFSAANMEQIVEDVRRQMEIETEGRDIEWKIAPLPPVTGDPAMLRLVWQNLIGNAIKYSKTRERAVIEIRGETTPAETIFHIADNGVGFDMRYVDKLFGVFQRLHGKEEFEGTGIGLAQIRRIVSRHGGRAWAEGRLGEGATFSFSLPNTVKEN</sequence>
<dbReference type="EC" id="2.7.13.3" evidence="2"/>
<dbReference type="KEGG" id="ccot:CCAX7_20250"/>
<evidence type="ECO:0000256" key="6">
    <source>
        <dbReference type="ARBA" id="ARBA00023012"/>
    </source>
</evidence>
<dbReference type="PRINTS" id="PR00344">
    <property type="entry name" value="BCTRLSENSOR"/>
</dbReference>
<dbReference type="FunFam" id="3.30.565.10:FF:000006">
    <property type="entry name" value="Sensor histidine kinase WalK"/>
    <property type="match status" value="1"/>
</dbReference>
<dbReference type="InterPro" id="IPR036890">
    <property type="entry name" value="HATPase_C_sf"/>
</dbReference>
<proteinExistence type="predicted"/>
<dbReference type="Pfam" id="PF05227">
    <property type="entry name" value="CHASE3"/>
    <property type="match status" value="1"/>
</dbReference>
<evidence type="ECO:0000313" key="7">
    <source>
        <dbReference type="EMBL" id="BDI29974.1"/>
    </source>
</evidence>
<dbReference type="EMBL" id="AP025739">
    <property type="protein sequence ID" value="BDI29974.1"/>
    <property type="molecule type" value="Genomic_DNA"/>
</dbReference>
<dbReference type="CDD" id="cd00082">
    <property type="entry name" value="HisKA"/>
    <property type="match status" value="1"/>
</dbReference>
<dbReference type="GO" id="GO:0000156">
    <property type="term" value="F:phosphorelay response regulator activity"/>
    <property type="evidence" value="ECO:0007669"/>
    <property type="project" value="TreeGrafter"/>
</dbReference>
<dbReference type="FunFam" id="1.10.287.130:FF:000070">
    <property type="entry name" value="Histidine kinase sensor protein"/>
    <property type="match status" value="1"/>
</dbReference>
<dbReference type="OrthoDB" id="9808408at2"/>
<dbReference type="InterPro" id="IPR007891">
    <property type="entry name" value="CHASE3"/>
</dbReference>
<dbReference type="SUPFAM" id="SSF55874">
    <property type="entry name" value="ATPase domain of HSP90 chaperone/DNA topoisomerase II/histidine kinase"/>
    <property type="match status" value="1"/>
</dbReference>
<evidence type="ECO:0000256" key="3">
    <source>
        <dbReference type="ARBA" id="ARBA00022553"/>
    </source>
</evidence>
<dbReference type="GO" id="GO:0007234">
    <property type="term" value="P:osmosensory signaling via phosphorelay pathway"/>
    <property type="evidence" value="ECO:0007669"/>
    <property type="project" value="TreeGrafter"/>
</dbReference>
<dbReference type="InterPro" id="IPR050351">
    <property type="entry name" value="BphY/WalK/GraS-like"/>
</dbReference>